<comment type="caution">
    <text evidence="1">The sequence shown here is derived from an EMBL/GenBank/DDBJ whole genome shotgun (WGS) entry which is preliminary data.</text>
</comment>
<keyword evidence="2" id="KW-1185">Reference proteome</keyword>
<reference evidence="2" key="1">
    <citation type="journal article" date="2019" name="Int. J. Syst. Evol. Microbiol.">
        <title>The Global Catalogue of Microorganisms (GCM) 10K type strain sequencing project: providing services to taxonomists for standard genome sequencing and annotation.</title>
        <authorList>
            <consortium name="The Broad Institute Genomics Platform"/>
            <consortium name="The Broad Institute Genome Sequencing Center for Infectious Disease"/>
            <person name="Wu L."/>
            <person name="Ma J."/>
        </authorList>
    </citation>
    <scope>NUCLEOTIDE SEQUENCE [LARGE SCALE GENOMIC DNA]</scope>
    <source>
        <strain evidence="2">CGMCC 1.12470</strain>
    </source>
</reference>
<sequence>MDETGRGLFNIATLATQWGTHYPIQGKTIWAELPAEASQRDVFAIASPGDVRT</sequence>
<gene>
    <name evidence="1" type="ORF">ACFSL4_18260</name>
</gene>
<organism evidence="1 2">
    <name type="scientific">Streptomyces caeni</name>
    <dbReference type="NCBI Taxonomy" id="2307231"/>
    <lineage>
        <taxon>Bacteria</taxon>
        <taxon>Bacillati</taxon>
        <taxon>Actinomycetota</taxon>
        <taxon>Actinomycetes</taxon>
        <taxon>Kitasatosporales</taxon>
        <taxon>Streptomycetaceae</taxon>
        <taxon>Streptomyces</taxon>
    </lineage>
</organism>
<evidence type="ECO:0000313" key="2">
    <source>
        <dbReference type="Proteomes" id="UP001597261"/>
    </source>
</evidence>
<dbReference type="EMBL" id="JBHUDX010000049">
    <property type="protein sequence ID" value="MFD1660086.1"/>
    <property type="molecule type" value="Genomic_DNA"/>
</dbReference>
<dbReference type="Proteomes" id="UP001597261">
    <property type="component" value="Unassembled WGS sequence"/>
</dbReference>
<proteinExistence type="predicted"/>
<evidence type="ECO:0008006" key="3">
    <source>
        <dbReference type="Google" id="ProtNLM"/>
    </source>
</evidence>
<name>A0ABW4IUB3_9ACTN</name>
<dbReference type="RefSeq" id="WP_381083848.1">
    <property type="nucleotide sequence ID" value="NZ_JBHUDX010000049.1"/>
</dbReference>
<accession>A0ABW4IUB3</accession>
<protein>
    <recommendedName>
        <fullName evidence="3">Transposase</fullName>
    </recommendedName>
</protein>
<evidence type="ECO:0000313" key="1">
    <source>
        <dbReference type="EMBL" id="MFD1660086.1"/>
    </source>
</evidence>